<dbReference type="SUPFAM" id="SSF54928">
    <property type="entry name" value="RNA-binding domain, RBD"/>
    <property type="match status" value="4"/>
</dbReference>
<dbReference type="GeneID" id="129333621"/>
<feature type="region of interest" description="Disordered" evidence="4">
    <location>
        <begin position="265"/>
        <end position="450"/>
    </location>
</feature>
<evidence type="ECO:0000313" key="8">
    <source>
        <dbReference type="RefSeq" id="XP_054841387.1"/>
    </source>
</evidence>
<feature type="compositionally biased region" description="Basic residues" evidence="4">
    <location>
        <begin position="412"/>
        <end position="431"/>
    </location>
</feature>
<keyword evidence="6" id="KW-1185">Reference proteome</keyword>
<feature type="domain" description="RRM" evidence="5">
    <location>
        <begin position="167"/>
        <end position="242"/>
    </location>
</feature>
<dbReference type="InterPro" id="IPR000504">
    <property type="entry name" value="RRM_dom"/>
</dbReference>
<dbReference type="GO" id="GO:0003723">
    <property type="term" value="F:RNA binding"/>
    <property type="evidence" value="ECO:0007669"/>
    <property type="project" value="UniProtKB-UniRule"/>
</dbReference>
<feature type="compositionally biased region" description="Low complexity" evidence="4">
    <location>
        <begin position="432"/>
        <end position="450"/>
    </location>
</feature>
<evidence type="ECO:0000256" key="3">
    <source>
        <dbReference type="PROSITE-ProRule" id="PRU00176"/>
    </source>
</evidence>
<keyword evidence="1" id="KW-0677">Repeat</keyword>
<accession>A0AA97JPY0</accession>
<evidence type="ECO:0000256" key="1">
    <source>
        <dbReference type="ARBA" id="ARBA00022737"/>
    </source>
</evidence>
<name>A0AA97JPY0_EUBMA</name>
<dbReference type="InterPro" id="IPR050666">
    <property type="entry name" value="ESRP"/>
</dbReference>
<feature type="domain" description="RRM" evidence="5">
    <location>
        <begin position="747"/>
        <end position="823"/>
    </location>
</feature>
<protein>
    <submittedName>
        <fullName evidence="7 8">RNA-binding protein 12B</fullName>
    </submittedName>
</protein>
<dbReference type="CDD" id="cd12748">
    <property type="entry name" value="RRM4_RBM12B"/>
    <property type="match status" value="1"/>
</dbReference>
<evidence type="ECO:0000313" key="7">
    <source>
        <dbReference type="RefSeq" id="XP_054841386.1"/>
    </source>
</evidence>
<dbReference type="AlphaFoldDB" id="A0AA97JPY0"/>
<dbReference type="CTD" id="389677"/>
<dbReference type="InterPro" id="IPR035979">
    <property type="entry name" value="RBD_domain_sf"/>
</dbReference>
<dbReference type="Gene3D" id="3.30.70.330">
    <property type="match status" value="5"/>
</dbReference>
<dbReference type="InterPro" id="IPR047188">
    <property type="entry name" value="RRM4_RBM12B"/>
</dbReference>
<evidence type="ECO:0000256" key="4">
    <source>
        <dbReference type="SAM" id="MobiDB-lite"/>
    </source>
</evidence>
<sequence>MAVVIRLQGLPVVAGSADIRRFFSGLNIPDGGVHIIGGEKGEAFIIFATDEDARQGMSFSGRFVKDSRIELFLSSKTEMQNIIEVNRKRYDHGGRETVTGSRRTGSSNSGVGNLSNLVAAIKKGIGKSSFDSLDNLEDDFHLHGSQNSNAEVSKSTSDQSKKESDNLYVFVRGMPYSASENDVLNFFSGLHVEGVILLENDEGRPNGDGLVKFATPSDAMKGLQRDREYMGPRFLELRPSNQRTWLQYGGGDEKMDNSFKHFAQLNKESSSSRRESNYMSSRKQSHSRSPPWRVLARSRSRSPPQRVLARSRSRSPPQRVLARSRSRSPPQRVLARSRSRSPPQRVLARSRSRSPQRVLARSRSRSPPQRVMARSRSRSPPQRVLARSRSRSPPQRVMARSRSRSPPQRVMARSRSRSPRRRVLARSRSRSLQRAAAARSHSPLSHSAFSHSSNSREFYIHIKNLSPDVDKRDLRAFFGALNISNHNITLLKPDNPLKKREAFVQFKSIREYETALTYHKESLFGQRVHIFPSSKNSILQFIESSEAKRSSERHHHVKEKRDGCAGQKTCVYVRNFPFDVTNVEVQKFFAGFNIDDSDIHLLYDDKGTGLGEALVKFRSEDQARKAETLNRRRFLGTEVLLRCISEEQMQEFGINVSSVSSEKMQANPHAHARGEHFYAVGSQGPSMQGKFKHPSDYRCPKDFLRSPDRFRGPPSFPEFHGEGNPGGFPEGRFMPDSNFSSGSDHITVIKLKNIPFRAAPNEILDFFHGYKIIPESLVIHHNEYGMPSGEATLALVNYNEAVAAVNELNDRPFGHRKVRLTLA</sequence>
<organism evidence="6 7">
    <name type="scientific">Eublepharis macularius</name>
    <name type="common">Leopard gecko</name>
    <name type="synonym">Cyrtodactylus macularius</name>
    <dbReference type="NCBI Taxonomy" id="481883"/>
    <lineage>
        <taxon>Eukaryota</taxon>
        <taxon>Metazoa</taxon>
        <taxon>Chordata</taxon>
        <taxon>Craniata</taxon>
        <taxon>Vertebrata</taxon>
        <taxon>Euteleostomi</taxon>
        <taxon>Lepidosauria</taxon>
        <taxon>Squamata</taxon>
        <taxon>Bifurcata</taxon>
        <taxon>Gekkota</taxon>
        <taxon>Eublepharidae</taxon>
        <taxon>Eublepharinae</taxon>
        <taxon>Eublepharis</taxon>
    </lineage>
</organism>
<dbReference type="Pfam" id="PF00076">
    <property type="entry name" value="RRM_1"/>
    <property type="match status" value="3"/>
</dbReference>
<dbReference type="RefSeq" id="XP_054841388.1">
    <property type="nucleotide sequence ID" value="XM_054985413.1"/>
</dbReference>
<feature type="domain" description="RRM" evidence="5">
    <location>
        <begin position="458"/>
        <end position="535"/>
    </location>
</feature>
<feature type="compositionally biased region" description="Polar residues" evidence="4">
    <location>
        <begin position="144"/>
        <end position="158"/>
    </location>
</feature>
<gene>
    <name evidence="7 8 9" type="primary">RBM12B</name>
</gene>
<evidence type="ECO:0000259" key="5">
    <source>
        <dbReference type="PROSITE" id="PS50102"/>
    </source>
</evidence>
<keyword evidence="2 3" id="KW-0694">RNA-binding</keyword>
<feature type="compositionally biased region" description="Basic residues" evidence="4">
    <location>
        <begin position="348"/>
        <end position="364"/>
    </location>
</feature>
<dbReference type="RefSeq" id="XP_054841387.1">
    <property type="nucleotide sequence ID" value="XM_054985412.1"/>
</dbReference>
<evidence type="ECO:0000256" key="2">
    <source>
        <dbReference type="ARBA" id="ARBA00022884"/>
    </source>
</evidence>
<dbReference type="SMART" id="SM00360">
    <property type="entry name" value="RRM"/>
    <property type="match status" value="5"/>
</dbReference>
<dbReference type="Proteomes" id="UP001190640">
    <property type="component" value="Chromosome 7"/>
</dbReference>
<dbReference type="InterPro" id="IPR012677">
    <property type="entry name" value="Nucleotide-bd_a/b_plait_sf"/>
</dbReference>
<feature type="domain" description="RRM" evidence="5">
    <location>
        <begin position="569"/>
        <end position="646"/>
    </location>
</feature>
<dbReference type="PANTHER" id="PTHR13976">
    <property type="entry name" value="HETEROGENEOUS NUCLEAR RIBONUCLEOPROTEIN-RELATED"/>
    <property type="match status" value="1"/>
</dbReference>
<dbReference type="RefSeq" id="XP_054841386.1">
    <property type="nucleotide sequence ID" value="XM_054985411.1"/>
</dbReference>
<proteinExistence type="predicted"/>
<evidence type="ECO:0000313" key="6">
    <source>
        <dbReference type="Proteomes" id="UP001190640"/>
    </source>
</evidence>
<evidence type="ECO:0000313" key="9">
    <source>
        <dbReference type="RefSeq" id="XP_054841388.1"/>
    </source>
</evidence>
<reference evidence="7 8" key="1">
    <citation type="submission" date="2025-04" db="UniProtKB">
        <authorList>
            <consortium name="RefSeq"/>
        </authorList>
    </citation>
    <scope>IDENTIFICATION</scope>
    <source>
        <tissue evidence="7 8">Blood</tissue>
    </source>
</reference>
<dbReference type="KEGG" id="emc:129333621"/>
<dbReference type="PROSITE" id="PS50102">
    <property type="entry name" value="RRM"/>
    <property type="match status" value="4"/>
</dbReference>
<feature type="region of interest" description="Disordered" evidence="4">
    <location>
        <begin position="141"/>
        <end position="160"/>
    </location>
</feature>